<evidence type="ECO:0000256" key="3">
    <source>
        <dbReference type="ARBA" id="ARBA00022692"/>
    </source>
</evidence>
<organism evidence="8 9">
    <name type="scientific">Microbacterium testaceum (strain StLB037)</name>
    <dbReference type="NCBI Taxonomy" id="979556"/>
    <lineage>
        <taxon>Bacteria</taxon>
        <taxon>Bacillati</taxon>
        <taxon>Actinomycetota</taxon>
        <taxon>Actinomycetes</taxon>
        <taxon>Micrococcales</taxon>
        <taxon>Microbacteriaceae</taxon>
        <taxon>Microbacterium</taxon>
    </lineage>
</organism>
<evidence type="ECO:0000256" key="4">
    <source>
        <dbReference type="ARBA" id="ARBA00022989"/>
    </source>
</evidence>
<dbReference type="InterPro" id="IPR051791">
    <property type="entry name" value="Pra-immunoreactive"/>
</dbReference>
<feature type="transmembrane region" description="Helical" evidence="6">
    <location>
        <begin position="78"/>
        <end position="97"/>
    </location>
</feature>
<evidence type="ECO:0000313" key="9">
    <source>
        <dbReference type="Proteomes" id="UP000186456"/>
    </source>
</evidence>
<keyword evidence="4 6" id="KW-1133">Transmembrane helix</keyword>
<dbReference type="Proteomes" id="UP000186456">
    <property type="component" value="Unassembled WGS sequence"/>
</dbReference>
<dbReference type="InterPro" id="IPR010432">
    <property type="entry name" value="RDD"/>
</dbReference>
<keyword evidence="5 6" id="KW-0472">Membrane</keyword>
<dbReference type="AlphaFoldDB" id="A0A1H0NTA7"/>
<proteinExistence type="predicted"/>
<dbReference type="PANTHER" id="PTHR36115">
    <property type="entry name" value="PROLINE-RICH ANTIGEN HOMOLOG-RELATED"/>
    <property type="match status" value="1"/>
</dbReference>
<evidence type="ECO:0000256" key="5">
    <source>
        <dbReference type="ARBA" id="ARBA00023136"/>
    </source>
</evidence>
<gene>
    <name evidence="8" type="ORF">SAMN04487788_1535</name>
</gene>
<dbReference type="EMBL" id="FNJN01000003">
    <property type="protein sequence ID" value="SDO95967.1"/>
    <property type="molecule type" value="Genomic_DNA"/>
</dbReference>
<accession>A0A1H0NTA7</accession>
<feature type="transmembrane region" description="Helical" evidence="6">
    <location>
        <begin position="45"/>
        <end position="63"/>
    </location>
</feature>
<dbReference type="GO" id="GO:0005886">
    <property type="term" value="C:plasma membrane"/>
    <property type="evidence" value="ECO:0007669"/>
    <property type="project" value="UniProtKB-SubCell"/>
</dbReference>
<protein>
    <submittedName>
        <fullName evidence="8">Uncharacterized membrane protein YckC, RDD family</fullName>
    </submittedName>
</protein>
<keyword evidence="2" id="KW-1003">Cell membrane</keyword>
<evidence type="ECO:0000256" key="2">
    <source>
        <dbReference type="ARBA" id="ARBA00022475"/>
    </source>
</evidence>
<evidence type="ECO:0000256" key="1">
    <source>
        <dbReference type="ARBA" id="ARBA00004651"/>
    </source>
</evidence>
<comment type="subcellular location">
    <subcellularLocation>
        <location evidence="1">Cell membrane</location>
        <topology evidence="1">Multi-pass membrane protein</topology>
    </subcellularLocation>
</comment>
<sequence>MFRGCYAAPITLDAVSVPAENEYPGQRLGLPREGRGSIARPGRRIAALLIDVASAGLIGYAFFSAPDPVTGVPFANPIATNLIFFAVQILFIPLLGGSPGHRILGMRLELASGGWVGLWRPIVRTVLLALIIPAVVWDADQRGLHDKVVGTVLVRS</sequence>
<reference evidence="8 9" key="1">
    <citation type="submission" date="2016-10" db="EMBL/GenBank/DDBJ databases">
        <authorList>
            <person name="de Groot N.N."/>
        </authorList>
    </citation>
    <scope>NUCLEOTIDE SEQUENCE [LARGE SCALE GENOMIC DNA]</scope>
    <source>
        <strain evidence="8 9">StLB037</strain>
    </source>
</reference>
<evidence type="ECO:0000259" key="7">
    <source>
        <dbReference type="Pfam" id="PF06271"/>
    </source>
</evidence>
<keyword evidence="3 6" id="KW-0812">Transmembrane</keyword>
<evidence type="ECO:0000256" key="6">
    <source>
        <dbReference type="SAM" id="Phobius"/>
    </source>
</evidence>
<dbReference type="Pfam" id="PF06271">
    <property type="entry name" value="RDD"/>
    <property type="match status" value="1"/>
</dbReference>
<feature type="domain" description="RDD" evidence="7">
    <location>
        <begin position="39"/>
        <end position="149"/>
    </location>
</feature>
<name>A0A1H0NTA7_MICTS</name>
<dbReference type="PANTHER" id="PTHR36115:SF6">
    <property type="entry name" value="PROLINE-RICH ANTIGEN HOMOLOG"/>
    <property type="match status" value="1"/>
</dbReference>
<dbReference type="PIRSF" id="PIRSF021697">
    <property type="entry name" value="UCP021697"/>
    <property type="match status" value="1"/>
</dbReference>
<dbReference type="InterPro" id="IPR016795">
    <property type="entry name" value="UCP021697"/>
</dbReference>
<evidence type="ECO:0000313" key="8">
    <source>
        <dbReference type="EMBL" id="SDO95967.1"/>
    </source>
</evidence>